<gene>
    <name evidence="2" type="ORF">FXF65_14465</name>
</gene>
<evidence type="ECO:0000256" key="1">
    <source>
        <dbReference type="SAM" id="MobiDB-lite"/>
    </source>
</evidence>
<feature type="region of interest" description="Disordered" evidence="1">
    <location>
        <begin position="34"/>
        <end position="60"/>
    </location>
</feature>
<comment type="caution">
    <text evidence="2">The sequence shown here is derived from an EMBL/GenBank/DDBJ whole genome shotgun (WGS) entry which is preliminary data.</text>
</comment>
<sequence length="60" mass="6516">MTTSGDDPHIHVAAHARREHLRFADEVERLGTMPGSVISPAQARQAAAKHRDLADEFSGP</sequence>
<keyword evidence="3" id="KW-1185">Reference proteome</keyword>
<reference evidence="2 3" key="1">
    <citation type="submission" date="2019-08" db="EMBL/GenBank/DDBJ databases">
        <title>Actinomadura sp. nov. CYP1-5 isolated from mountain soil.</title>
        <authorList>
            <person name="Songsumanus A."/>
            <person name="Kuncharoen N."/>
            <person name="Kudo T."/>
            <person name="Yuki M."/>
            <person name="Igarashi Y."/>
            <person name="Tanasupawat S."/>
        </authorList>
    </citation>
    <scope>NUCLEOTIDE SEQUENCE [LARGE SCALE GENOMIC DNA]</scope>
    <source>
        <strain evidence="2 3">GKU157</strain>
    </source>
</reference>
<dbReference type="RefSeq" id="WP_148350418.1">
    <property type="nucleotide sequence ID" value="NZ_JBHSBF010000027.1"/>
</dbReference>
<accession>A0A5D0UCH0</accession>
<protein>
    <submittedName>
        <fullName evidence="2">Uncharacterized protein</fullName>
    </submittedName>
</protein>
<dbReference type="OrthoDB" id="3626727at2"/>
<organism evidence="2 3">
    <name type="scientific">Actinomadura syzygii</name>
    <dbReference type="NCBI Taxonomy" id="1427538"/>
    <lineage>
        <taxon>Bacteria</taxon>
        <taxon>Bacillati</taxon>
        <taxon>Actinomycetota</taxon>
        <taxon>Actinomycetes</taxon>
        <taxon>Streptosporangiales</taxon>
        <taxon>Thermomonosporaceae</taxon>
        <taxon>Actinomadura</taxon>
    </lineage>
</organism>
<evidence type="ECO:0000313" key="3">
    <source>
        <dbReference type="Proteomes" id="UP000322634"/>
    </source>
</evidence>
<dbReference type="EMBL" id="VSFF01000005">
    <property type="protein sequence ID" value="TYC15273.1"/>
    <property type="molecule type" value="Genomic_DNA"/>
</dbReference>
<proteinExistence type="predicted"/>
<name>A0A5D0UCH0_9ACTN</name>
<dbReference type="AlphaFoldDB" id="A0A5D0UCH0"/>
<evidence type="ECO:0000313" key="2">
    <source>
        <dbReference type="EMBL" id="TYC15273.1"/>
    </source>
</evidence>
<dbReference type="Proteomes" id="UP000322634">
    <property type="component" value="Unassembled WGS sequence"/>
</dbReference>